<dbReference type="AlphaFoldDB" id="A0A512DSZ9"/>
<gene>
    <name evidence="3" type="ORF">SAE02_37450</name>
</gene>
<dbReference type="CDD" id="cd00586">
    <property type="entry name" value="4HBT"/>
    <property type="match status" value="1"/>
</dbReference>
<reference evidence="3 4" key="1">
    <citation type="submission" date="2019-07" db="EMBL/GenBank/DDBJ databases">
        <title>Whole genome shotgun sequence of Skermanella aerolata NBRC 106429.</title>
        <authorList>
            <person name="Hosoyama A."/>
            <person name="Uohara A."/>
            <person name="Ohji S."/>
            <person name="Ichikawa N."/>
        </authorList>
    </citation>
    <scope>NUCLEOTIDE SEQUENCE [LARGE SCALE GENOMIC DNA]</scope>
    <source>
        <strain evidence="3 4">NBRC 106429</strain>
    </source>
</reference>
<accession>A0A512DSZ9</accession>
<dbReference type="Gene3D" id="3.10.129.10">
    <property type="entry name" value="Hotdog Thioesterase"/>
    <property type="match status" value="1"/>
</dbReference>
<dbReference type="InterPro" id="IPR050563">
    <property type="entry name" value="4-hydroxybenzoyl-CoA_TE"/>
</dbReference>
<dbReference type="Pfam" id="PF13279">
    <property type="entry name" value="4HBT_2"/>
    <property type="match status" value="1"/>
</dbReference>
<evidence type="ECO:0000256" key="1">
    <source>
        <dbReference type="ARBA" id="ARBA00005953"/>
    </source>
</evidence>
<dbReference type="InterPro" id="IPR029069">
    <property type="entry name" value="HotDog_dom_sf"/>
</dbReference>
<evidence type="ECO:0000313" key="3">
    <source>
        <dbReference type="EMBL" id="GEO39597.1"/>
    </source>
</evidence>
<evidence type="ECO:0000256" key="2">
    <source>
        <dbReference type="ARBA" id="ARBA00022801"/>
    </source>
</evidence>
<proteinExistence type="inferred from homology"/>
<keyword evidence="2" id="KW-0378">Hydrolase</keyword>
<sequence>MTTDIDSRDKYRHFLAIPTRWMDNDIYGHVNNVVYYSYFDTVINEYLIAEGGFDIHKAAIIGVAVETMCKFRKSLAFPHIVDAGLRVGKLGNSSVRYEVGLFAAGDVEVAATGHFVHVFVERATMKPVPIPDPLRACMERLLTA</sequence>
<dbReference type="RefSeq" id="WP_044427646.1">
    <property type="nucleotide sequence ID" value="NZ_BJYZ01000017.1"/>
</dbReference>
<dbReference type="PANTHER" id="PTHR31793">
    <property type="entry name" value="4-HYDROXYBENZOYL-COA THIOESTERASE FAMILY MEMBER"/>
    <property type="match status" value="1"/>
</dbReference>
<dbReference type="PANTHER" id="PTHR31793:SF27">
    <property type="entry name" value="NOVEL THIOESTERASE SUPERFAMILY DOMAIN AND SAPOSIN A-TYPE DOMAIN CONTAINING PROTEIN (0610012H03RIK)"/>
    <property type="match status" value="1"/>
</dbReference>
<name>A0A512DSZ9_9PROT</name>
<dbReference type="GO" id="GO:0047617">
    <property type="term" value="F:fatty acyl-CoA hydrolase activity"/>
    <property type="evidence" value="ECO:0007669"/>
    <property type="project" value="TreeGrafter"/>
</dbReference>
<organism evidence="3 4">
    <name type="scientific">Skermanella aerolata</name>
    <dbReference type="NCBI Taxonomy" id="393310"/>
    <lineage>
        <taxon>Bacteria</taxon>
        <taxon>Pseudomonadati</taxon>
        <taxon>Pseudomonadota</taxon>
        <taxon>Alphaproteobacteria</taxon>
        <taxon>Rhodospirillales</taxon>
        <taxon>Azospirillaceae</taxon>
        <taxon>Skermanella</taxon>
    </lineage>
</organism>
<dbReference type="Proteomes" id="UP000321523">
    <property type="component" value="Unassembled WGS sequence"/>
</dbReference>
<dbReference type="EMBL" id="BJYZ01000017">
    <property type="protein sequence ID" value="GEO39597.1"/>
    <property type="molecule type" value="Genomic_DNA"/>
</dbReference>
<comment type="similarity">
    <text evidence="1">Belongs to the 4-hydroxybenzoyl-CoA thioesterase family.</text>
</comment>
<comment type="caution">
    <text evidence="3">The sequence shown here is derived from an EMBL/GenBank/DDBJ whole genome shotgun (WGS) entry which is preliminary data.</text>
</comment>
<evidence type="ECO:0000313" key="4">
    <source>
        <dbReference type="Proteomes" id="UP000321523"/>
    </source>
</evidence>
<dbReference type="SUPFAM" id="SSF54637">
    <property type="entry name" value="Thioesterase/thiol ester dehydrase-isomerase"/>
    <property type="match status" value="1"/>
</dbReference>
<protein>
    <submittedName>
        <fullName evidence="3">Thioesterase</fullName>
    </submittedName>
</protein>
<keyword evidence="4" id="KW-1185">Reference proteome</keyword>